<organism evidence="2 3">
    <name type="scientific">Nitratidesulfovibrio liaohensis</name>
    <dbReference type="NCBI Taxonomy" id="2604158"/>
    <lineage>
        <taxon>Bacteria</taxon>
        <taxon>Pseudomonadati</taxon>
        <taxon>Thermodesulfobacteriota</taxon>
        <taxon>Desulfovibrionia</taxon>
        <taxon>Desulfovibrionales</taxon>
        <taxon>Desulfovibrionaceae</taxon>
        <taxon>Nitratidesulfovibrio</taxon>
    </lineage>
</organism>
<dbReference type="InterPro" id="IPR035225">
    <property type="entry name" value="DUF5338"/>
</dbReference>
<accession>A0ABY9R6N3</accession>
<reference evidence="2" key="1">
    <citation type="submission" date="2023-09" db="EMBL/GenBank/DDBJ databases">
        <authorList>
            <consortium name="CW5 consortium"/>
            <person name="Lu C.-W."/>
        </authorList>
    </citation>
    <scope>NUCLEOTIDE SEQUENCE</scope>
    <source>
        <strain evidence="2">KPS</strain>
    </source>
</reference>
<proteinExistence type="predicted"/>
<feature type="region of interest" description="Disordered" evidence="1">
    <location>
        <begin position="78"/>
        <end position="109"/>
    </location>
</feature>
<keyword evidence="3" id="KW-1185">Reference proteome</keyword>
<sequence>MSTLNRKTGRKQYVKREYIALKEEIHKKINDGWTIVDTYRELKESGRIRMSYEALCQCINGKYDAMNLKGQRASELAVQSKAPATKNSREKHPGAFFNKPKAADGDEGL</sequence>
<dbReference type="EMBL" id="CP133659">
    <property type="protein sequence ID" value="WMW66374.1"/>
    <property type="molecule type" value="Genomic_DNA"/>
</dbReference>
<name>A0ABY9R6N3_9BACT</name>
<dbReference type="Proteomes" id="UP001180616">
    <property type="component" value="Chromosome"/>
</dbReference>
<evidence type="ECO:0000313" key="2">
    <source>
        <dbReference type="EMBL" id="WMW66374.1"/>
    </source>
</evidence>
<dbReference type="RefSeq" id="WP_309542278.1">
    <property type="nucleotide sequence ID" value="NZ_CP133659.1"/>
</dbReference>
<evidence type="ECO:0000313" key="3">
    <source>
        <dbReference type="Proteomes" id="UP001180616"/>
    </source>
</evidence>
<evidence type="ECO:0000256" key="1">
    <source>
        <dbReference type="SAM" id="MobiDB-lite"/>
    </source>
</evidence>
<gene>
    <name evidence="2" type="ORF">KPS_000942</name>
</gene>
<dbReference type="Pfam" id="PF17273">
    <property type="entry name" value="DUF5338"/>
    <property type="match status" value="1"/>
</dbReference>
<protein>
    <submittedName>
        <fullName evidence="2">TraK family protein</fullName>
    </submittedName>
</protein>